<protein>
    <submittedName>
        <fullName evidence="3">Merozoite surface antigen 2-like</fullName>
    </submittedName>
</protein>
<keyword evidence="2" id="KW-1185">Reference proteome</keyword>
<evidence type="ECO:0000313" key="3">
    <source>
        <dbReference type="RefSeq" id="XP_047737751.1"/>
    </source>
</evidence>
<accession>A0A979FL51</accession>
<reference evidence="3" key="1">
    <citation type="submission" date="2025-08" db="UniProtKB">
        <authorList>
            <consortium name="RefSeq"/>
        </authorList>
    </citation>
    <scope>IDENTIFICATION</scope>
    <source>
        <tissue evidence="3">Whole organism</tissue>
    </source>
</reference>
<evidence type="ECO:0000256" key="1">
    <source>
        <dbReference type="SAM" id="MobiDB-lite"/>
    </source>
</evidence>
<dbReference type="Proteomes" id="UP000694843">
    <property type="component" value="Unplaced"/>
</dbReference>
<feature type="compositionally biased region" description="Basic and acidic residues" evidence="1">
    <location>
        <begin position="20"/>
        <end position="66"/>
    </location>
</feature>
<feature type="region of interest" description="Disordered" evidence="1">
    <location>
        <begin position="1"/>
        <end position="66"/>
    </location>
</feature>
<sequence length="300" mass="32456">MKKAAHRSAPPAFRTQIIRPRGDHDSGIVRPRGDHDSGIIRPRGDHDSGIIRPRGDHDSGIIRPRGDHDSGIVNILKLDDDNEVVETTIEVNRANEAGDTVGRHGILDKKTGVDKNYRGDRSRAIAGVGAMSGVMAITGAGAISGDEAISGAGVIKGAGEISEARAFSGAIAISGADATSGTSAISEAEDSGAVAMSGDEAIFVAEPTIKDEMEKANVVLNREQYESTLEFQKQLQQQRQKQQQNQRTFAPVHLPEVIRIKDKMKKDKESDAATASFLPPIVEKQQRDRYFSKPHWTKHI</sequence>
<name>A0A979FL51_HYAAZ</name>
<dbReference type="KEGG" id="hazt:125178316"/>
<gene>
    <name evidence="3" type="primary">LOC125178316</name>
</gene>
<proteinExistence type="predicted"/>
<dbReference type="RefSeq" id="XP_047737751.1">
    <property type="nucleotide sequence ID" value="XM_047881795.1"/>
</dbReference>
<dbReference type="GeneID" id="125178316"/>
<organism evidence="2 3">
    <name type="scientific">Hyalella azteca</name>
    <name type="common">Amphipod</name>
    <dbReference type="NCBI Taxonomy" id="294128"/>
    <lineage>
        <taxon>Eukaryota</taxon>
        <taxon>Metazoa</taxon>
        <taxon>Ecdysozoa</taxon>
        <taxon>Arthropoda</taxon>
        <taxon>Crustacea</taxon>
        <taxon>Multicrustacea</taxon>
        <taxon>Malacostraca</taxon>
        <taxon>Eumalacostraca</taxon>
        <taxon>Peracarida</taxon>
        <taxon>Amphipoda</taxon>
        <taxon>Senticaudata</taxon>
        <taxon>Talitrida</taxon>
        <taxon>Talitroidea</taxon>
        <taxon>Hyalellidae</taxon>
        <taxon>Hyalella</taxon>
    </lineage>
</organism>
<evidence type="ECO:0000313" key="2">
    <source>
        <dbReference type="Proteomes" id="UP000694843"/>
    </source>
</evidence>
<dbReference type="AlphaFoldDB" id="A0A979FL51"/>